<evidence type="ECO:0000256" key="2">
    <source>
        <dbReference type="ARBA" id="ARBA00022475"/>
    </source>
</evidence>
<evidence type="ECO:0000313" key="9">
    <source>
        <dbReference type="EMBL" id="OGD71873.1"/>
    </source>
</evidence>
<dbReference type="HAMAP" id="MF_02078">
    <property type="entry name" value="MurJ_MviN"/>
    <property type="match status" value="1"/>
</dbReference>
<organism evidence="9 10">
    <name type="scientific">Candidatus Coatesbacteria bacterium RBG_13_66_14</name>
    <dbReference type="NCBI Taxonomy" id="1817816"/>
    <lineage>
        <taxon>Bacteria</taxon>
        <taxon>Candidatus Coatesiibacteriota</taxon>
    </lineage>
</organism>
<dbReference type="AlphaFoldDB" id="A0A1F5EWT7"/>
<feature type="transmembrane region" description="Helical" evidence="8">
    <location>
        <begin position="427"/>
        <end position="447"/>
    </location>
</feature>
<dbReference type="PRINTS" id="PR01806">
    <property type="entry name" value="VIRFACTRMVIN"/>
</dbReference>
<sequence>EILYASIFGAGAVNDAFRIAYSIPYFFRRVLGEGAMAAYFLPTFVDIRENQGPEKAWYLSNNLFNTLGLLTCILAGIVAIFTPQLLRLIAPGFVSTGNLELAVDLTRIMIPFTVTMTLAAILMAILNAYQRFALPSSGTIILNFVFITGLYTLVPLFGKVPMELIYGVGLVVVLGGFCQLVVLGAGVRRLGGRWKPIVNLKGPGLKRVLKLMVPALFGLAVVRINLLVDNALASLLGEGMISSLNYAERLLQFPMGVFGVAISTAILPTLSAFSVEGKLTELRDTMNYALRMAMFVAIPATIGIIILREPLVALFFQRGAFDALATHNTSWALLFYTSGLMGYIGVSVVVPVFYAQKDTKTPVIVGAIAVAVNIIGDLSLMYWLKQGGLALASAFASYVNLGLLLFIMRRRVGPIGFSKVLKSGLKLLVAAGAMGAALWFGMEWYGFTAESSTFLDKLALGGGGIVAGAAVFFLAAWAMRSAELADLKDIFLGMLRR</sequence>
<evidence type="ECO:0000256" key="8">
    <source>
        <dbReference type="SAM" id="Phobius"/>
    </source>
</evidence>
<proteinExistence type="inferred from homology"/>
<protein>
    <submittedName>
        <fullName evidence="9">Murein biosynthesis integral membrane protein MurJ</fullName>
    </submittedName>
</protein>
<evidence type="ECO:0000256" key="6">
    <source>
        <dbReference type="ARBA" id="ARBA00022989"/>
    </source>
</evidence>
<dbReference type="Proteomes" id="UP000177187">
    <property type="component" value="Unassembled WGS sequence"/>
</dbReference>
<feature type="transmembrane region" description="Helical" evidence="8">
    <location>
        <begin position="106"/>
        <end position="128"/>
    </location>
</feature>
<reference evidence="9 10" key="1">
    <citation type="journal article" date="2016" name="Nat. Commun.">
        <title>Thousands of microbial genomes shed light on interconnected biogeochemical processes in an aquifer system.</title>
        <authorList>
            <person name="Anantharaman K."/>
            <person name="Brown C.T."/>
            <person name="Hug L.A."/>
            <person name="Sharon I."/>
            <person name="Castelle C.J."/>
            <person name="Probst A.J."/>
            <person name="Thomas B.C."/>
            <person name="Singh A."/>
            <person name="Wilkins M.J."/>
            <person name="Karaoz U."/>
            <person name="Brodie E.L."/>
            <person name="Williams K.H."/>
            <person name="Hubbard S.S."/>
            <person name="Banfield J.F."/>
        </authorList>
    </citation>
    <scope>NUCLEOTIDE SEQUENCE [LARGE SCALE GENOMIC DNA]</scope>
</reference>
<dbReference type="GO" id="GO:0009252">
    <property type="term" value="P:peptidoglycan biosynthetic process"/>
    <property type="evidence" value="ECO:0007669"/>
    <property type="project" value="UniProtKB-KW"/>
</dbReference>
<dbReference type="GO" id="GO:0008360">
    <property type="term" value="P:regulation of cell shape"/>
    <property type="evidence" value="ECO:0007669"/>
    <property type="project" value="UniProtKB-KW"/>
</dbReference>
<keyword evidence="2" id="KW-1003">Cell membrane</keyword>
<feature type="transmembrane region" description="Helical" evidence="8">
    <location>
        <begin position="389"/>
        <end position="407"/>
    </location>
</feature>
<dbReference type="CDD" id="cd13123">
    <property type="entry name" value="MATE_MurJ_like"/>
    <property type="match status" value="1"/>
</dbReference>
<dbReference type="Pfam" id="PF03023">
    <property type="entry name" value="MurJ"/>
    <property type="match status" value="1"/>
</dbReference>
<comment type="subcellular location">
    <subcellularLocation>
        <location evidence="1">Cell membrane</location>
        <topology evidence="1">Multi-pass membrane protein</topology>
    </subcellularLocation>
</comment>
<dbReference type="STRING" id="1817816.A2Y64_04735"/>
<keyword evidence="6 8" id="KW-1133">Transmembrane helix</keyword>
<feature type="non-terminal residue" evidence="9">
    <location>
        <position position="497"/>
    </location>
</feature>
<evidence type="ECO:0000256" key="4">
    <source>
        <dbReference type="ARBA" id="ARBA00022960"/>
    </source>
</evidence>
<dbReference type="PANTHER" id="PTHR47019:SF1">
    <property type="entry name" value="LIPID II FLIPPASE MURJ"/>
    <property type="match status" value="1"/>
</dbReference>
<keyword evidence="3 8" id="KW-0812">Transmembrane</keyword>
<feature type="transmembrane region" description="Helical" evidence="8">
    <location>
        <begin position="362"/>
        <end position="383"/>
    </location>
</feature>
<keyword evidence="5" id="KW-0573">Peptidoglycan synthesis</keyword>
<evidence type="ECO:0000256" key="7">
    <source>
        <dbReference type="ARBA" id="ARBA00023136"/>
    </source>
</evidence>
<feature type="transmembrane region" description="Helical" evidence="8">
    <location>
        <begin position="164"/>
        <end position="187"/>
    </location>
</feature>
<feature type="transmembrane region" description="Helical" evidence="8">
    <location>
        <begin position="288"/>
        <end position="307"/>
    </location>
</feature>
<feature type="non-terminal residue" evidence="9">
    <location>
        <position position="1"/>
    </location>
</feature>
<dbReference type="EMBL" id="MFAF01000138">
    <property type="protein sequence ID" value="OGD71873.1"/>
    <property type="molecule type" value="Genomic_DNA"/>
</dbReference>
<keyword evidence="7 8" id="KW-0472">Membrane</keyword>
<keyword evidence="4" id="KW-0133">Cell shape</keyword>
<gene>
    <name evidence="9" type="ORF">A2Y64_04735</name>
</gene>
<dbReference type="GO" id="GO:0015648">
    <property type="term" value="F:lipid-linked peptidoglycan transporter activity"/>
    <property type="evidence" value="ECO:0007669"/>
    <property type="project" value="TreeGrafter"/>
</dbReference>
<feature type="transmembrane region" description="Helical" evidence="8">
    <location>
        <begin position="140"/>
        <end position="158"/>
    </location>
</feature>
<evidence type="ECO:0000256" key="5">
    <source>
        <dbReference type="ARBA" id="ARBA00022984"/>
    </source>
</evidence>
<dbReference type="NCBIfam" id="TIGR01695">
    <property type="entry name" value="murJ_mviN"/>
    <property type="match status" value="1"/>
</dbReference>
<dbReference type="GO" id="GO:0005886">
    <property type="term" value="C:plasma membrane"/>
    <property type="evidence" value="ECO:0007669"/>
    <property type="project" value="UniProtKB-SubCell"/>
</dbReference>
<feature type="transmembrane region" description="Helical" evidence="8">
    <location>
        <begin position="63"/>
        <end position="86"/>
    </location>
</feature>
<feature type="transmembrane region" description="Helical" evidence="8">
    <location>
        <begin position="208"/>
        <end position="228"/>
    </location>
</feature>
<evidence type="ECO:0000256" key="1">
    <source>
        <dbReference type="ARBA" id="ARBA00004651"/>
    </source>
</evidence>
<comment type="caution">
    <text evidence="9">The sequence shown here is derived from an EMBL/GenBank/DDBJ whole genome shotgun (WGS) entry which is preliminary data.</text>
</comment>
<feature type="transmembrane region" description="Helical" evidence="8">
    <location>
        <begin position="253"/>
        <end position="276"/>
    </location>
</feature>
<dbReference type="GO" id="GO:0034204">
    <property type="term" value="P:lipid translocation"/>
    <property type="evidence" value="ECO:0007669"/>
    <property type="project" value="TreeGrafter"/>
</dbReference>
<name>A0A1F5EWT7_9BACT</name>
<feature type="transmembrane region" description="Helical" evidence="8">
    <location>
        <begin position="459"/>
        <end position="479"/>
    </location>
</feature>
<dbReference type="InterPro" id="IPR051050">
    <property type="entry name" value="Lipid_II_flippase_MurJ/MviN"/>
</dbReference>
<dbReference type="PIRSF" id="PIRSF002869">
    <property type="entry name" value="MviN"/>
    <property type="match status" value="1"/>
</dbReference>
<feature type="transmembrane region" description="Helical" evidence="8">
    <location>
        <begin position="333"/>
        <end position="355"/>
    </location>
</feature>
<evidence type="ECO:0000256" key="3">
    <source>
        <dbReference type="ARBA" id="ARBA00022692"/>
    </source>
</evidence>
<accession>A0A1F5EWT7</accession>
<evidence type="ECO:0000313" key="10">
    <source>
        <dbReference type="Proteomes" id="UP000177187"/>
    </source>
</evidence>
<dbReference type="InterPro" id="IPR004268">
    <property type="entry name" value="MurJ"/>
</dbReference>
<dbReference type="PANTHER" id="PTHR47019">
    <property type="entry name" value="LIPID II FLIPPASE MURJ"/>
    <property type="match status" value="1"/>
</dbReference>